<evidence type="ECO:0000256" key="11">
    <source>
        <dbReference type="ARBA" id="ARBA00024334"/>
    </source>
</evidence>
<evidence type="ECO:0000256" key="14">
    <source>
        <dbReference type="PROSITE-ProRule" id="PRU10141"/>
    </source>
</evidence>
<dbReference type="EMBL" id="QUTC01001714">
    <property type="protein sequence ID" value="RHY76098.1"/>
    <property type="molecule type" value="Genomic_DNA"/>
</dbReference>
<feature type="binding site" evidence="14">
    <location>
        <position position="85"/>
    </location>
    <ligand>
        <name>ATP</name>
        <dbReference type="ChEBI" id="CHEBI:30616"/>
    </ligand>
</feature>
<comment type="catalytic activity">
    <reaction evidence="13">
        <text>L-seryl-[protein] + ATP = O-phospho-L-seryl-[protein] + ADP + H(+)</text>
        <dbReference type="Rhea" id="RHEA:17989"/>
        <dbReference type="Rhea" id="RHEA-COMP:9863"/>
        <dbReference type="Rhea" id="RHEA-COMP:11604"/>
        <dbReference type="ChEBI" id="CHEBI:15378"/>
        <dbReference type="ChEBI" id="CHEBI:29999"/>
        <dbReference type="ChEBI" id="CHEBI:30616"/>
        <dbReference type="ChEBI" id="CHEBI:83421"/>
        <dbReference type="ChEBI" id="CHEBI:456216"/>
        <dbReference type="EC" id="2.7.11.1"/>
    </reaction>
</comment>
<evidence type="ECO:0000256" key="12">
    <source>
        <dbReference type="ARBA" id="ARBA00047899"/>
    </source>
</evidence>
<keyword evidence="6" id="KW-0677">Repeat</keyword>
<accession>A0A397EC62</accession>
<keyword evidence="4" id="KW-0808">Transferase</keyword>
<dbReference type="SUPFAM" id="SSF56112">
    <property type="entry name" value="Protein kinase-like (PK-like)"/>
    <property type="match status" value="2"/>
</dbReference>
<protein>
    <recommendedName>
        <fullName evidence="2">non-specific serine/threonine protein kinase</fullName>
        <ecNumber evidence="2">2.7.11.1</ecNumber>
    </recommendedName>
</protein>
<feature type="region of interest" description="Disordered" evidence="15">
    <location>
        <begin position="1"/>
        <end position="35"/>
    </location>
</feature>
<name>A0A397EC62_APHAT</name>
<keyword evidence="7 14" id="KW-0547">Nucleotide-binding</keyword>
<evidence type="ECO:0000313" key="17">
    <source>
        <dbReference type="EMBL" id="RHY76098.1"/>
    </source>
</evidence>
<feature type="compositionally biased region" description="Low complexity" evidence="15">
    <location>
        <begin position="26"/>
        <end position="35"/>
    </location>
</feature>
<evidence type="ECO:0000256" key="5">
    <source>
        <dbReference type="ARBA" id="ARBA00022723"/>
    </source>
</evidence>
<comment type="catalytic activity">
    <reaction evidence="12">
        <text>L-threonyl-[protein] + ATP = O-phospho-L-threonyl-[protein] + ADP + H(+)</text>
        <dbReference type="Rhea" id="RHEA:46608"/>
        <dbReference type="Rhea" id="RHEA-COMP:11060"/>
        <dbReference type="Rhea" id="RHEA-COMP:11605"/>
        <dbReference type="ChEBI" id="CHEBI:15378"/>
        <dbReference type="ChEBI" id="CHEBI:30013"/>
        <dbReference type="ChEBI" id="CHEBI:30616"/>
        <dbReference type="ChEBI" id="CHEBI:61977"/>
        <dbReference type="ChEBI" id="CHEBI:456216"/>
        <dbReference type="EC" id="2.7.11.1"/>
    </reaction>
</comment>
<evidence type="ECO:0000259" key="16">
    <source>
        <dbReference type="PROSITE" id="PS50011"/>
    </source>
</evidence>
<gene>
    <name evidence="17" type="ORF">DYB38_008640</name>
</gene>
<feature type="domain" description="Protein kinase" evidence="16">
    <location>
        <begin position="52"/>
        <end position="278"/>
    </location>
</feature>
<dbReference type="EC" id="2.7.11.1" evidence="2"/>
<evidence type="ECO:0000256" key="6">
    <source>
        <dbReference type="ARBA" id="ARBA00022737"/>
    </source>
</evidence>
<evidence type="ECO:0000256" key="4">
    <source>
        <dbReference type="ARBA" id="ARBA00022679"/>
    </source>
</evidence>
<comment type="caution">
    <text evidence="17">The sequence shown here is derived from an EMBL/GenBank/DDBJ whole genome shotgun (WGS) entry which is preliminary data.</text>
</comment>
<dbReference type="Gene3D" id="3.30.200.20">
    <property type="entry name" value="Phosphorylase Kinase, domain 1"/>
    <property type="match status" value="1"/>
</dbReference>
<feature type="compositionally biased region" description="Basic and acidic residues" evidence="15">
    <location>
        <begin position="312"/>
        <end position="322"/>
    </location>
</feature>
<dbReference type="InterPro" id="IPR011009">
    <property type="entry name" value="Kinase-like_dom_sf"/>
</dbReference>
<evidence type="ECO:0000256" key="7">
    <source>
        <dbReference type="ARBA" id="ARBA00022741"/>
    </source>
</evidence>
<reference evidence="17 18" key="1">
    <citation type="submission" date="2018-08" db="EMBL/GenBank/DDBJ databases">
        <title>Aphanomyces genome sequencing and annotation.</title>
        <authorList>
            <person name="Minardi D."/>
            <person name="Oidtmann B."/>
            <person name="Van Der Giezen M."/>
            <person name="Studholme D.J."/>
        </authorList>
    </citation>
    <scope>NUCLEOTIDE SEQUENCE [LARGE SCALE GENOMIC DNA]</scope>
    <source>
        <strain evidence="17 18">SA</strain>
    </source>
</reference>
<dbReference type="PANTHER" id="PTHR24347">
    <property type="entry name" value="SERINE/THREONINE-PROTEIN KINASE"/>
    <property type="match status" value="1"/>
</dbReference>
<evidence type="ECO:0000256" key="15">
    <source>
        <dbReference type="SAM" id="MobiDB-lite"/>
    </source>
</evidence>
<feature type="domain" description="Protein kinase" evidence="16">
    <location>
        <begin position="360"/>
        <end position="483"/>
    </location>
</feature>
<comment type="cofactor">
    <cofactor evidence="1">
        <name>Mg(2+)</name>
        <dbReference type="ChEBI" id="CHEBI:18420"/>
    </cofactor>
</comment>
<dbReference type="VEuPathDB" id="FungiDB:H257_06948"/>
<dbReference type="Gene3D" id="1.10.510.10">
    <property type="entry name" value="Transferase(Phosphotransferase) domain 1"/>
    <property type="match status" value="2"/>
</dbReference>
<dbReference type="PROSITE" id="PS00107">
    <property type="entry name" value="PROTEIN_KINASE_ATP"/>
    <property type="match status" value="2"/>
</dbReference>
<dbReference type="CDD" id="cd05117">
    <property type="entry name" value="STKc_CAMK"/>
    <property type="match status" value="1"/>
</dbReference>
<dbReference type="AlphaFoldDB" id="A0A397EC62"/>
<keyword evidence="5" id="KW-0479">Metal-binding</keyword>
<proteinExistence type="inferred from homology"/>
<keyword evidence="9" id="KW-0106">Calcium</keyword>
<dbReference type="Proteomes" id="UP000265716">
    <property type="component" value="Unassembled WGS sequence"/>
</dbReference>
<dbReference type="GO" id="GO:0005524">
    <property type="term" value="F:ATP binding"/>
    <property type="evidence" value="ECO:0007669"/>
    <property type="project" value="UniProtKB-UniRule"/>
</dbReference>
<dbReference type="PROSITE" id="PS50011">
    <property type="entry name" value="PROTEIN_KINASE_DOM"/>
    <property type="match status" value="2"/>
</dbReference>
<sequence length="483" mass="53197">MGCVKSSPIPQVPAAPNAQNDGAVPASSAATGSTGAQLVTNEPQRHGFEANYTLGKKLGEGTFSVVKEGIQKSTGKKFAIKCIKKSGLSQEDLDALHEEIDILKKVLVMEHPNIMTLFEVYTEAQYYYLVTEFMQGGELFDRIVEKPENLLLTSKDDDAYIKIGDFGFAKQDLKAGLTTACGTPGYVAPEILKGEAYGKSVDIWSIGVITFILLCGYPPFHDENQKRLFTAIKLGQYKFDAPYWDDVSADAKDFISKMLIVNPNDRHTADQLLEHVWVTGDEVSTVPLTKAMEELKKYNTRRKFKAAVRTKTPSEDSNDRDVISPPSASSQPDIPTEAAPSSPKVVTATTAPPLSFKETYTLGKRLGAGAFAVVREGVNKVTGTKFAVKCIKTSSLSPADVRGLRQEISILKQVDTHARHILHGLLHPNVTYLVTEYIAGGELFDRIVEKTFYSENEARELVRILLGAIKYCHDHNVVHRDLK</sequence>
<dbReference type="GO" id="GO:0004674">
    <property type="term" value="F:protein serine/threonine kinase activity"/>
    <property type="evidence" value="ECO:0007669"/>
    <property type="project" value="UniProtKB-KW"/>
</dbReference>
<organism evidence="17 18">
    <name type="scientific">Aphanomyces astaci</name>
    <name type="common">Crayfish plague agent</name>
    <dbReference type="NCBI Taxonomy" id="112090"/>
    <lineage>
        <taxon>Eukaryota</taxon>
        <taxon>Sar</taxon>
        <taxon>Stramenopiles</taxon>
        <taxon>Oomycota</taxon>
        <taxon>Saprolegniomycetes</taxon>
        <taxon>Saprolegniales</taxon>
        <taxon>Verrucalvaceae</taxon>
        <taxon>Aphanomyces</taxon>
    </lineage>
</organism>
<evidence type="ECO:0000256" key="3">
    <source>
        <dbReference type="ARBA" id="ARBA00022527"/>
    </source>
</evidence>
<dbReference type="FunFam" id="3.30.200.20:FF:000315">
    <property type="entry name" value="Calcium-dependent protein kinase 3"/>
    <property type="match status" value="1"/>
</dbReference>
<dbReference type="VEuPathDB" id="FungiDB:H257_16565"/>
<dbReference type="GO" id="GO:0046872">
    <property type="term" value="F:metal ion binding"/>
    <property type="evidence" value="ECO:0007669"/>
    <property type="project" value="UniProtKB-KW"/>
</dbReference>
<feature type="non-terminal residue" evidence="17">
    <location>
        <position position="483"/>
    </location>
</feature>
<evidence type="ECO:0000256" key="1">
    <source>
        <dbReference type="ARBA" id="ARBA00001946"/>
    </source>
</evidence>
<evidence type="ECO:0000256" key="8">
    <source>
        <dbReference type="ARBA" id="ARBA00022777"/>
    </source>
</evidence>
<evidence type="ECO:0000256" key="9">
    <source>
        <dbReference type="ARBA" id="ARBA00022837"/>
    </source>
</evidence>
<keyword evidence="8" id="KW-0418">Kinase</keyword>
<dbReference type="Pfam" id="PF00069">
    <property type="entry name" value="Pkinase"/>
    <property type="match status" value="3"/>
</dbReference>
<evidence type="ECO:0000256" key="10">
    <source>
        <dbReference type="ARBA" id="ARBA00022840"/>
    </source>
</evidence>
<keyword evidence="3" id="KW-0723">Serine/threonine-protein kinase</keyword>
<evidence type="ECO:0000313" key="18">
    <source>
        <dbReference type="Proteomes" id="UP000265716"/>
    </source>
</evidence>
<evidence type="ECO:0000256" key="2">
    <source>
        <dbReference type="ARBA" id="ARBA00012513"/>
    </source>
</evidence>
<evidence type="ECO:0000256" key="13">
    <source>
        <dbReference type="ARBA" id="ARBA00048679"/>
    </source>
</evidence>
<dbReference type="InterPro" id="IPR017441">
    <property type="entry name" value="Protein_kinase_ATP_BS"/>
</dbReference>
<keyword evidence="10 14" id="KW-0067">ATP-binding</keyword>
<comment type="similarity">
    <text evidence="11">Belongs to the protein kinase superfamily. Ser/Thr protein kinase family. CDPK subfamily.</text>
</comment>
<dbReference type="InterPro" id="IPR000719">
    <property type="entry name" value="Prot_kinase_dom"/>
</dbReference>
<feature type="binding site" evidence="14">
    <location>
        <position position="389"/>
    </location>
    <ligand>
        <name>ATP</name>
        <dbReference type="ChEBI" id="CHEBI:30616"/>
    </ligand>
</feature>
<feature type="region of interest" description="Disordered" evidence="15">
    <location>
        <begin position="306"/>
        <end position="350"/>
    </location>
</feature>